<evidence type="ECO:0000313" key="4">
    <source>
        <dbReference type="Proteomes" id="UP000699042"/>
    </source>
</evidence>
<dbReference type="Pfam" id="PF00069">
    <property type="entry name" value="Pkinase"/>
    <property type="match status" value="1"/>
</dbReference>
<dbReference type="SMART" id="SM00220">
    <property type="entry name" value="S_TKc"/>
    <property type="match status" value="1"/>
</dbReference>
<organism evidence="3 4">
    <name type="scientific">Colletotrichum scovillei</name>
    <dbReference type="NCBI Taxonomy" id="1209932"/>
    <lineage>
        <taxon>Eukaryota</taxon>
        <taxon>Fungi</taxon>
        <taxon>Dikarya</taxon>
        <taxon>Ascomycota</taxon>
        <taxon>Pezizomycotina</taxon>
        <taxon>Sordariomycetes</taxon>
        <taxon>Hypocreomycetidae</taxon>
        <taxon>Glomerellales</taxon>
        <taxon>Glomerellaceae</taxon>
        <taxon>Colletotrichum</taxon>
        <taxon>Colletotrichum acutatum species complex</taxon>
    </lineage>
</organism>
<dbReference type="AlphaFoldDB" id="A0A9P7REE8"/>
<keyword evidence="3" id="KW-0418">Kinase</keyword>
<dbReference type="EMBL" id="JAESDN010000002">
    <property type="protein sequence ID" value="KAG7056117.1"/>
    <property type="molecule type" value="Genomic_DNA"/>
</dbReference>
<keyword evidence="4" id="KW-1185">Reference proteome</keyword>
<dbReference type="InterPro" id="IPR000719">
    <property type="entry name" value="Prot_kinase_dom"/>
</dbReference>
<dbReference type="Gene3D" id="1.10.510.10">
    <property type="entry name" value="Transferase(Phosphotransferase) domain 1"/>
    <property type="match status" value="1"/>
</dbReference>
<evidence type="ECO:0000259" key="2">
    <source>
        <dbReference type="PROSITE" id="PS50011"/>
    </source>
</evidence>
<dbReference type="PROSITE" id="PS50011">
    <property type="entry name" value="PROTEIN_KINASE_DOM"/>
    <property type="match status" value="1"/>
</dbReference>
<comment type="caution">
    <text evidence="3">The sequence shown here is derived from an EMBL/GenBank/DDBJ whole genome shotgun (WGS) entry which is preliminary data.</text>
</comment>
<keyword evidence="3" id="KW-0808">Transferase</keyword>
<evidence type="ECO:0000313" key="3">
    <source>
        <dbReference type="EMBL" id="KAG7056117.1"/>
    </source>
</evidence>
<dbReference type="CDD" id="cd00180">
    <property type="entry name" value="PKc"/>
    <property type="match status" value="1"/>
</dbReference>
<dbReference type="PANTHER" id="PTHR24359">
    <property type="entry name" value="SERINE/THREONINE-PROTEIN KINASE SBK1"/>
    <property type="match status" value="1"/>
</dbReference>
<dbReference type="InterPro" id="IPR011009">
    <property type="entry name" value="Kinase-like_dom_sf"/>
</dbReference>
<dbReference type="GO" id="GO:0005524">
    <property type="term" value="F:ATP binding"/>
    <property type="evidence" value="ECO:0007669"/>
    <property type="project" value="InterPro"/>
</dbReference>
<proteinExistence type="predicted"/>
<gene>
    <name evidence="3" type="ORF">JMJ77_008568</name>
</gene>
<reference evidence="3" key="1">
    <citation type="submission" date="2021-05" db="EMBL/GenBank/DDBJ databases">
        <title>Comparative genomics of three Colletotrichum scovillei strains and genetic complementation revealed genes involved fungal growth and virulence on chili pepper.</title>
        <authorList>
            <person name="Hsieh D.-K."/>
            <person name="Chuang S.-C."/>
            <person name="Chen C.-Y."/>
            <person name="Chao Y.-T."/>
            <person name="Lu M.-Y.J."/>
            <person name="Lee M.-H."/>
            <person name="Shih M.-C."/>
        </authorList>
    </citation>
    <scope>NUCLEOTIDE SEQUENCE</scope>
    <source>
        <strain evidence="3">Coll-153</strain>
    </source>
</reference>
<dbReference type="GO" id="GO:0004674">
    <property type="term" value="F:protein serine/threonine kinase activity"/>
    <property type="evidence" value="ECO:0007669"/>
    <property type="project" value="TreeGrafter"/>
</dbReference>
<feature type="region of interest" description="Disordered" evidence="1">
    <location>
        <begin position="433"/>
        <end position="452"/>
    </location>
</feature>
<name>A0A9P7REE8_9PEZI</name>
<feature type="domain" description="Protein kinase" evidence="2">
    <location>
        <begin position="252"/>
        <end position="585"/>
    </location>
</feature>
<accession>A0A9P7REE8</accession>
<evidence type="ECO:0000256" key="1">
    <source>
        <dbReference type="SAM" id="MobiDB-lite"/>
    </source>
</evidence>
<dbReference type="PANTHER" id="PTHR24359:SF37">
    <property type="entry name" value="PROTEIN KINASE DOMAIN-CONTAINING PROTEIN"/>
    <property type="match status" value="1"/>
</dbReference>
<sequence>MANAFESTLPSLQINDGPHISFPRLGLEKSNQGSGLFTWTHPQLPTLEDSSGNKNVQKHLEKRFQKNAVRDPFDSASNLAFWPSKLSAHLFKRSDIFEVVKNLLEKNALPRHSEEATHDSNTIDHSAERWTDEICGAKANSETYRLVFTILLLIDKAECIESFINSRLSDNSLPLGQDQIQRLYEEGDDHPELPFGDWSVVATANFQTLQSQLMVHFIRKAKIGGEVSHHGFKATQVLPWAYIPNEVSLSSADVSVKSLGGGFGEVRRVIIHAWQHDFHQTLHHISAASSCFALKRLYIAKKHEFEEEVKQLKRFGGRHAHIVTLLATFTVQVRNELEYFLLFPWADCDLLAFWERESKQERNHKFFRWVAKQLCGISNAVSFIHDPDELDANGDRIYGRHGDIKPENVLWFKSSDHGNLVLSDLGLTRTHRIQSRSNRPGEKIPVSPNYRPPECDIDGKNGKVSRSFDIWTLGCLFLEFVVWTLEGWDGWLAFRQRRMSPYIHGHDTPVYFEIVRVKGDAELLGMKGVEYAVDIKDSVTKEISQLRQHHKCSQYTHDMLDLIQTKMLIVQSEEPSRPRIQAPELSRKLKEIEIACERWEYCMTPGTSTTTNEPHLPVRARLNNVALRHISNINASDAETAIRFKEGPSRAIGLR</sequence>
<dbReference type="SUPFAM" id="SSF56112">
    <property type="entry name" value="Protein kinase-like (PK-like)"/>
    <property type="match status" value="1"/>
</dbReference>
<protein>
    <submittedName>
        <fullName evidence="3">CMGC/DYRK protein kinase</fullName>
    </submittedName>
</protein>
<dbReference type="Proteomes" id="UP000699042">
    <property type="component" value="Unassembled WGS sequence"/>
</dbReference>